<dbReference type="OrthoDB" id="10257471at2759"/>
<dbReference type="Proteomes" id="UP000439903">
    <property type="component" value="Unassembled WGS sequence"/>
</dbReference>
<dbReference type="AlphaFoldDB" id="A0A8H4AW59"/>
<accession>A0A8H4AW59</accession>
<dbReference type="Gene3D" id="3.80.10.10">
    <property type="entry name" value="Ribonuclease Inhibitor"/>
    <property type="match status" value="1"/>
</dbReference>
<protein>
    <recommendedName>
        <fullName evidence="3">F-box domain-containing protein</fullName>
    </recommendedName>
</protein>
<evidence type="ECO:0008006" key="3">
    <source>
        <dbReference type="Google" id="ProtNLM"/>
    </source>
</evidence>
<dbReference type="SUPFAM" id="SSF52047">
    <property type="entry name" value="RNI-like"/>
    <property type="match status" value="1"/>
</dbReference>
<comment type="caution">
    <text evidence="1">The sequence shown here is derived from an EMBL/GenBank/DDBJ whole genome shotgun (WGS) entry which is preliminary data.</text>
</comment>
<organism evidence="1 2">
    <name type="scientific">Gigaspora margarita</name>
    <dbReference type="NCBI Taxonomy" id="4874"/>
    <lineage>
        <taxon>Eukaryota</taxon>
        <taxon>Fungi</taxon>
        <taxon>Fungi incertae sedis</taxon>
        <taxon>Mucoromycota</taxon>
        <taxon>Glomeromycotina</taxon>
        <taxon>Glomeromycetes</taxon>
        <taxon>Diversisporales</taxon>
        <taxon>Gigasporaceae</taxon>
        <taxon>Gigaspora</taxon>
    </lineage>
</organism>
<name>A0A8H4AW59_GIGMA</name>
<gene>
    <name evidence="1" type="ORF">F8M41_007535</name>
</gene>
<sequence>MFPLPNECLIKVLEFLLNDYRSYKNLFSCLLVNQQWCRIIIPILWSKPLLKNMETIRIFLLGLNTEEQALLILFKIKYSNNAKPLFKYSSYIKKVYDYDLTIDYRLDIESSIEVVDTLNKNNTLTSLKLYYNQLGSEFWKAFANFFSENTWIFCLDLSSNKLAFDSRKCWQILFAKIRLQLH</sequence>
<keyword evidence="2" id="KW-1185">Reference proteome</keyword>
<reference evidence="1 2" key="1">
    <citation type="journal article" date="2019" name="Environ. Microbiol.">
        <title>At the nexus of three kingdoms: the genome of the mycorrhizal fungus Gigaspora margarita provides insights into plant, endobacterial and fungal interactions.</title>
        <authorList>
            <person name="Venice F."/>
            <person name="Ghignone S."/>
            <person name="Salvioli di Fossalunga A."/>
            <person name="Amselem J."/>
            <person name="Novero M."/>
            <person name="Xianan X."/>
            <person name="Sedzielewska Toro K."/>
            <person name="Morin E."/>
            <person name="Lipzen A."/>
            <person name="Grigoriev I.V."/>
            <person name="Henrissat B."/>
            <person name="Martin F.M."/>
            <person name="Bonfante P."/>
        </authorList>
    </citation>
    <scope>NUCLEOTIDE SEQUENCE [LARGE SCALE GENOMIC DNA]</scope>
    <source>
        <strain evidence="1 2">BEG34</strain>
    </source>
</reference>
<evidence type="ECO:0000313" key="1">
    <source>
        <dbReference type="EMBL" id="KAF0538767.1"/>
    </source>
</evidence>
<proteinExistence type="predicted"/>
<dbReference type="CDD" id="cd09917">
    <property type="entry name" value="F-box_SF"/>
    <property type="match status" value="1"/>
</dbReference>
<dbReference type="InterPro" id="IPR032675">
    <property type="entry name" value="LRR_dom_sf"/>
</dbReference>
<evidence type="ECO:0000313" key="2">
    <source>
        <dbReference type="Proteomes" id="UP000439903"/>
    </source>
</evidence>
<dbReference type="EMBL" id="WTPW01000177">
    <property type="protein sequence ID" value="KAF0538767.1"/>
    <property type="molecule type" value="Genomic_DNA"/>
</dbReference>